<gene>
    <name evidence="1" type="ORF">SAMN04488130_11155</name>
</gene>
<dbReference type="OrthoDB" id="675330at2"/>
<organism evidence="1 2">
    <name type="scientific">Flavobacterium urumqiense</name>
    <dbReference type="NCBI Taxonomy" id="935224"/>
    <lineage>
        <taxon>Bacteria</taxon>
        <taxon>Pseudomonadati</taxon>
        <taxon>Bacteroidota</taxon>
        <taxon>Flavobacteriia</taxon>
        <taxon>Flavobacteriales</taxon>
        <taxon>Flavobacteriaceae</taxon>
        <taxon>Flavobacterium</taxon>
    </lineage>
</organism>
<accession>A0A1H5ZNT5</accession>
<evidence type="ECO:0000313" key="2">
    <source>
        <dbReference type="Proteomes" id="UP000236737"/>
    </source>
</evidence>
<evidence type="ECO:0008006" key="3">
    <source>
        <dbReference type="Google" id="ProtNLM"/>
    </source>
</evidence>
<dbReference type="Proteomes" id="UP000236737">
    <property type="component" value="Unassembled WGS sequence"/>
</dbReference>
<dbReference type="AlphaFoldDB" id="A0A1H5ZNT5"/>
<name>A0A1H5ZNT5_9FLAO</name>
<sequence length="153" mass="18247">MKIKKLFLILLLLFSFSFYGQGEGMRGKREQIRAMKAAFLTTELKLTSNEAEKFWPVYNSFDDRQFELRHQKMRSFRSKMNDETLNKMSEKEAIAFLNQLESTEEELFSLRKNFIATLKGIVPATKIIKLRKSEEDFNRKLLHQYRDKGHRKD</sequence>
<reference evidence="2" key="1">
    <citation type="submission" date="2016-10" db="EMBL/GenBank/DDBJ databases">
        <authorList>
            <person name="Varghese N."/>
            <person name="Submissions S."/>
        </authorList>
    </citation>
    <scope>NUCLEOTIDE SEQUENCE [LARGE SCALE GENOMIC DNA]</scope>
    <source>
        <strain evidence="2">CGMCC 1.9230</strain>
    </source>
</reference>
<dbReference type="EMBL" id="FNVP01000011">
    <property type="protein sequence ID" value="SEG38178.1"/>
    <property type="molecule type" value="Genomic_DNA"/>
</dbReference>
<dbReference type="RefSeq" id="WP_104000544.1">
    <property type="nucleotide sequence ID" value="NZ_FNVP01000011.1"/>
</dbReference>
<proteinExistence type="predicted"/>
<evidence type="ECO:0000313" key="1">
    <source>
        <dbReference type="EMBL" id="SEG38178.1"/>
    </source>
</evidence>
<keyword evidence="2" id="KW-1185">Reference proteome</keyword>
<protein>
    <recommendedName>
        <fullName evidence="3">LTXXQ motif family protein</fullName>
    </recommendedName>
</protein>